<sequence length="322" mass="34533">MIRRRALLASAALPFAAQARTSGGAWPDRPVRLVVPYTPGGANDILARLYGQRLAERLGQPFVVENRPGAQAILGAELVARAVPDGHTLLIGASGPIVFNPATYDRLPYDPLRDFAPVSLLAAFPLVLVVATGSPFRTMQDLLAFARDHPEQCSYGASATSFQLPTELLNQRAGTRFIHVAYRGSADTVNAVANDEVTMALVDTGPAAVAFQAGRVRVLAVTAAQRLPAWPDSPTMAELDYPDLTLRLWSGMLAPAGTPAAILEHLATEAAATGHEPMIRQKLQALSLDPVGLMPEAFRQVIKTELPLWAEVARKAGIRLER</sequence>
<dbReference type="PIRSF" id="PIRSF017082">
    <property type="entry name" value="YflP"/>
    <property type="match status" value="1"/>
</dbReference>
<dbReference type="Proteomes" id="UP000600101">
    <property type="component" value="Unassembled WGS sequence"/>
</dbReference>
<evidence type="ECO:0000313" key="4">
    <source>
        <dbReference type="Proteomes" id="UP000600101"/>
    </source>
</evidence>
<feature type="signal peptide" evidence="2">
    <location>
        <begin position="1"/>
        <end position="19"/>
    </location>
</feature>
<dbReference type="RefSeq" id="WP_186772259.1">
    <property type="nucleotide sequence ID" value="NZ_JACOMF010000029.1"/>
</dbReference>
<dbReference type="EMBL" id="JACOMF010000029">
    <property type="protein sequence ID" value="MBC4017501.1"/>
    <property type="molecule type" value="Genomic_DNA"/>
</dbReference>
<protein>
    <submittedName>
        <fullName evidence="3">Tripartite tricarboxylate transporter substrate binding protein</fullName>
    </submittedName>
</protein>
<reference evidence="3" key="1">
    <citation type="submission" date="2020-08" db="EMBL/GenBank/DDBJ databases">
        <authorList>
            <person name="Hu Y."/>
            <person name="Nguyen S.V."/>
            <person name="Li F."/>
            <person name="Fanning S."/>
        </authorList>
    </citation>
    <scope>NUCLEOTIDE SEQUENCE</scope>
    <source>
        <strain evidence="3">SYSU D8009</strain>
    </source>
</reference>
<keyword evidence="2" id="KW-0732">Signal</keyword>
<dbReference type="InterPro" id="IPR042100">
    <property type="entry name" value="Bug_dom1"/>
</dbReference>
<evidence type="ECO:0000256" key="1">
    <source>
        <dbReference type="ARBA" id="ARBA00006987"/>
    </source>
</evidence>
<dbReference type="PANTHER" id="PTHR42928">
    <property type="entry name" value="TRICARBOXYLATE-BINDING PROTEIN"/>
    <property type="match status" value="1"/>
</dbReference>
<accession>A0A9X0UF32</accession>
<evidence type="ECO:0000256" key="2">
    <source>
        <dbReference type="SAM" id="SignalP"/>
    </source>
</evidence>
<comment type="caution">
    <text evidence="3">The sequence shown here is derived from an EMBL/GenBank/DDBJ whole genome shotgun (WGS) entry which is preliminary data.</text>
</comment>
<dbReference type="Gene3D" id="3.40.190.150">
    <property type="entry name" value="Bordetella uptake gene, domain 1"/>
    <property type="match status" value="1"/>
</dbReference>
<dbReference type="CDD" id="cd07012">
    <property type="entry name" value="PBP2_Bug_TTT"/>
    <property type="match status" value="1"/>
</dbReference>
<comment type="similarity">
    <text evidence="1">Belongs to the UPF0065 (bug) family.</text>
</comment>
<dbReference type="InterPro" id="IPR005064">
    <property type="entry name" value="BUG"/>
</dbReference>
<dbReference type="Pfam" id="PF03401">
    <property type="entry name" value="TctC"/>
    <property type="match status" value="1"/>
</dbReference>
<feature type="chain" id="PRO_5040918109" evidence="2">
    <location>
        <begin position="20"/>
        <end position="322"/>
    </location>
</feature>
<dbReference type="AlphaFoldDB" id="A0A9X0UF32"/>
<evidence type="ECO:0000313" key="3">
    <source>
        <dbReference type="EMBL" id="MBC4017501.1"/>
    </source>
</evidence>
<dbReference type="Gene3D" id="3.40.190.10">
    <property type="entry name" value="Periplasmic binding protein-like II"/>
    <property type="match status" value="1"/>
</dbReference>
<gene>
    <name evidence="3" type="ORF">H7965_19515</name>
</gene>
<proteinExistence type="inferred from homology"/>
<keyword evidence="4" id="KW-1185">Reference proteome</keyword>
<dbReference type="SUPFAM" id="SSF53850">
    <property type="entry name" value="Periplasmic binding protein-like II"/>
    <property type="match status" value="1"/>
</dbReference>
<dbReference type="PANTHER" id="PTHR42928:SF5">
    <property type="entry name" value="BLR1237 PROTEIN"/>
    <property type="match status" value="1"/>
</dbReference>
<name>A0A9X0UF32_9PROT</name>
<organism evidence="3 4">
    <name type="scientific">Siccirubricoccus deserti</name>
    <dbReference type="NCBI Taxonomy" id="2013562"/>
    <lineage>
        <taxon>Bacteria</taxon>
        <taxon>Pseudomonadati</taxon>
        <taxon>Pseudomonadota</taxon>
        <taxon>Alphaproteobacteria</taxon>
        <taxon>Acetobacterales</taxon>
        <taxon>Roseomonadaceae</taxon>
        <taxon>Siccirubricoccus</taxon>
    </lineage>
</organism>